<protein>
    <submittedName>
        <fullName evidence="6">Sugar-binding domain-containing protein</fullName>
    </submittedName>
</protein>
<dbReference type="InterPro" id="IPR051054">
    <property type="entry name" value="SorC_transcr_regulators"/>
</dbReference>
<dbReference type="AlphaFoldDB" id="A0AAU7CGY9"/>
<dbReference type="Gene3D" id="1.10.10.10">
    <property type="entry name" value="Winged helix-like DNA-binding domain superfamily/Winged helix DNA-binding domain"/>
    <property type="match status" value="1"/>
</dbReference>
<comment type="similarity">
    <text evidence="1">Belongs to the SorC transcriptional regulatory family.</text>
</comment>
<gene>
    <name evidence="6" type="ORF">V5E97_00030</name>
</gene>
<dbReference type="GO" id="GO:0003677">
    <property type="term" value="F:DNA binding"/>
    <property type="evidence" value="ECO:0007669"/>
    <property type="project" value="UniProtKB-KW"/>
</dbReference>
<sequence>MSTPIYNDEQLILAARLYFLDGLPQAQIGKLVNVSQSKVSRMLALARERGLVRITVPDYDPRDGGLEDELKRRLGVEAIVIRTVDGLRVEDLRQLIGYFAAPVIAGWIERASLVAVAGGRTMQALVEQMKPSQPRHELTLIQAMGNIDSSPGLYDAVELGRLMARHWGGTFLTLSTPALLPDPETCRRFLGLEQIQGVMNQLGQADLALVGIGTLANSVFLERDVLGPPDLATLQAAGAVGEVLGRFFDSHGNECATPFQQRVVSLGLNELRRIPRKVGVVAGADRTKAVLAAIEGGLLNALVIDEGGASALLKETR</sequence>
<keyword evidence="3" id="KW-0238">DNA-binding</keyword>
<organism evidence="6">
    <name type="scientific">Singulisphaera sp. Ch08</name>
    <dbReference type="NCBI Taxonomy" id="3120278"/>
    <lineage>
        <taxon>Bacteria</taxon>
        <taxon>Pseudomonadati</taxon>
        <taxon>Planctomycetota</taxon>
        <taxon>Planctomycetia</taxon>
        <taxon>Isosphaerales</taxon>
        <taxon>Isosphaeraceae</taxon>
        <taxon>Singulisphaera</taxon>
    </lineage>
</organism>
<dbReference type="InterPro" id="IPR037171">
    <property type="entry name" value="NagB/RpiA_transferase-like"/>
</dbReference>
<dbReference type="Pfam" id="PF04198">
    <property type="entry name" value="Sugar-bind"/>
    <property type="match status" value="1"/>
</dbReference>
<dbReference type="PANTHER" id="PTHR34294:SF1">
    <property type="entry name" value="TRANSCRIPTIONAL REGULATOR LSRR"/>
    <property type="match status" value="1"/>
</dbReference>
<accession>A0AAU7CGY9</accession>
<dbReference type="InterPro" id="IPR007324">
    <property type="entry name" value="Sugar-bd_dom_put"/>
</dbReference>
<dbReference type="SUPFAM" id="SSF100950">
    <property type="entry name" value="NagB/RpiA/CoA transferase-like"/>
    <property type="match status" value="1"/>
</dbReference>
<evidence type="ECO:0000259" key="5">
    <source>
        <dbReference type="Pfam" id="PF04198"/>
    </source>
</evidence>
<proteinExistence type="inferred from homology"/>
<name>A0AAU7CGY9_9BACT</name>
<dbReference type="GO" id="GO:0030246">
    <property type="term" value="F:carbohydrate binding"/>
    <property type="evidence" value="ECO:0007669"/>
    <property type="project" value="InterPro"/>
</dbReference>
<dbReference type="EMBL" id="CP155447">
    <property type="protein sequence ID" value="XBH04436.1"/>
    <property type="molecule type" value="Genomic_DNA"/>
</dbReference>
<dbReference type="InterPro" id="IPR036388">
    <property type="entry name" value="WH-like_DNA-bd_sf"/>
</dbReference>
<evidence type="ECO:0000256" key="2">
    <source>
        <dbReference type="ARBA" id="ARBA00023015"/>
    </source>
</evidence>
<feature type="domain" description="Sugar-binding" evidence="5">
    <location>
        <begin position="66"/>
        <end position="314"/>
    </location>
</feature>
<keyword evidence="4" id="KW-0804">Transcription</keyword>
<evidence type="ECO:0000256" key="1">
    <source>
        <dbReference type="ARBA" id="ARBA00010466"/>
    </source>
</evidence>
<evidence type="ECO:0000256" key="4">
    <source>
        <dbReference type="ARBA" id="ARBA00023163"/>
    </source>
</evidence>
<keyword evidence="2" id="KW-0805">Transcription regulation</keyword>
<dbReference type="RefSeq" id="WP_406697198.1">
    <property type="nucleotide sequence ID" value="NZ_CP155447.1"/>
</dbReference>
<evidence type="ECO:0000256" key="3">
    <source>
        <dbReference type="ARBA" id="ARBA00023125"/>
    </source>
</evidence>
<reference evidence="6" key="1">
    <citation type="submission" date="2024-05" db="EMBL/GenBank/DDBJ databases">
        <title>Planctomycetes of the genus Singulisphaera possess chitinolytic capabilities.</title>
        <authorList>
            <person name="Ivanova A."/>
        </authorList>
    </citation>
    <scope>NUCLEOTIDE SEQUENCE</scope>
    <source>
        <strain evidence="6">Ch08T</strain>
    </source>
</reference>
<dbReference type="PANTHER" id="PTHR34294">
    <property type="entry name" value="TRANSCRIPTIONAL REGULATOR-RELATED"/>
    <property type="match status" value="1"/>
</dbReference>
<evidence type="ECO:0000313" key="6">
    <source>
        <dbReference type="EMBL" id="XBH04436.1"/>
    </source>
</evidence>
<dbReference type="Gene3D" id="3.40.50.1360">
    <property type="match status" value="1"/>
</dbReference>